<dbReference type="EMBL" id="JAGYPE010000010">
    <property type="protein sequence ID" value="MBS4188263.1"/>
    <property type="molecule type" value="Genomic_DNA"/>
</dbReference>
<evidence type="ECO:0000256" key="3">
    <source>
        <dbReference type="ARBA" id="ARBA00022475"/>
    </source>
</evidence>
<dbReference type="InterPro" id="IPR051612">
    <property type="entry name" value="Teichoic_Acid_Biosynth"/>
</dbReference>
<dbReference type="PANTHER" id="PTHR37316:SF3">
    <property type="entry name" value="TEICHOIC ACID GLYCEROL-PHOSPHATE TRANSFERASE"/>
    <property type="match status" value="1"/>
</dbReference>
<evidence type="ECO:0000256" key="6">
    <source>
        <dbReference type="ARBA" id="ARBA00023136"/>
    </source>
</evidence>
<comment type="caution">
    <text evidence="7">The sequence shown here is derived from an EMBL/GenBank/DDBJ whole genome shotgun (WGS) entry which is preliminary data.</text>
</comment>
<keyword evidence="5" id="KW-0777">Teichoic acid biosynthesis</keyword>
<dbReference type="Gene3D" id="3.40.50.11820">
    <property type="match status" value="1"/>
</dbReference>
<proteinExistence type="inferred from homology"/>
<dbReference type="PANTHER" id="PTHR37316">
    <property type="entry name" value="TEICHOIC ACID GLYCEROL-PHOSPHATE PRIMASE"/>
    <property type="match status" value="1"/>
</dbReference>
<dbReference type="SUPFAM" id="SSF53756">
    <property type="entry name" value="UDP-Glycosyltransferase/glycogen phosphorylase"/>
    <property type="match status" value="1"/>
</dbReference>
<dbReference type="Pfam" id="PF04464">
    <property type="entry name" value="Glyphos_transf"/>
    <property type="match status" value="1"/>
</dbReference>
<comment type="subcellular location">
    <subcellularLocation>
        <location evidence="1">Cell membrane</location>
        <topology evidence="1">Peripheral membrane protein</topology>
    </subcellularLocation>
</comment>
<dbReference type="InterPro" id="IPR007554">
    <property type="entry name" value="Glycerophosphate_synth"/>
</dbReference>
<comment type="similarity">
    <text evidence="2">Belongs to the CDP-glycerol glycerophosphotransferase family.</text>
</comment>
<gene>
    <name evidence="8" type="ORF">KHB02_015905</name>
    <name evidence="7" type="ORF">KHB02_43570</name>
</gene>
<name>A0A942TAR2_9BACI</name>
<dbReference type="GO" id="GO:0019350">
    <property type="term" value="P:teichoic acid biosynthetic process"/>
    <property type="evidence" value="ECO:0007669"/>
    <property type="project" value="UniProtKB-KW"/>
</dbReference>
<reference evidence="7" key="1">
    <citation type="submission" date="2021-05" db="EMBL/GenBank/DDBJ databases">
        <title>Novel Bacillus species.</title>
        <authorList>
            <person name="Liu G."/>
        </authorList>
    </citation>
    <scope>NUCLEOTIDE SEQUENCE</scope>
    <source>
        <strain evidence="7 9">FJAT-50051</strain>
    </source>
</reference>
<protein>
    <submittedName>
        <fullName evidence="7">CDP-glycerol glycerophosphotransferase family protein</fullName>
    </submittedName>
</protein>
<evidence type="ECO:0000313" key="9">
    <source>
        <dbReference type="Proteomes" id="UP000677265"/>
    </source>
</evidence>
<dbReference type="EMBL" id="JAGYPE020000028">
    <property type="protein sequence ID" value="MCH6267007.1"/>
    <property type="molecule type" value="Genomic_DNA"/>
</dbReference>
<dbReference type="RefSeq" id="WP_213148048.1">
    <property type="nucleotide sequence ID" value="NZ_JAGYPE020000028.1"/>
</dbReference>
<dbReference type="InterPro" id="IPR043148">
    <property type="entry name" value="TagF_C"/>
</dbReference>
<evidence type="ECO:0000256" key="2">
    <source>
        <dbReference type="ARBA" id="ARBA00010488"/>
    </source>
</evidence>
<dbReference type="InterPro" id="IPR043149">
    <property type="entry name" value="TagF_N"/>
</dbReference>
<keyword evidence="9" id="KW-1185">Reference proteome</keyword>
<accession>A0A942TAR2</accession>
<dbReference type="Gene3D" id="3.40.50.12580">
    <property type="match status" value="1"/>
</dbReference>
<keyword evidence="4" id="KW-0808">Transferase</keyword>
<dbReference type="GO" id="GO:0005886">
    <property type="term" value="C:plasma membrane"/>
    <property type="evidence" value="ECO:0007669"/>
    <property type="project" value="UniProtKB-SubCell"/>
</dbReference>
<sequence>MIVKTFNFILDNILFFLSGLVPRKKNRIIFGSWFGKKYSDNSKYLFEYIMDKYPEYELVWCGDIKLKEYINVKFNIKFVEYGTLLSIYYSLTSKYAFVTQNYKDIVQHNLFKGAKLVQLWHGVPLKKICSDMRPEEKRSKITKFKNNLSKKTYENYTYFISSSSENTEKVMSAFRDNNSKTIKIIQHGQPRNDFIVTNKNNIDLKNRIREKYNEKYGIPLNKKLIVYMPTFRDNQTEVFSFLLEQNVKVEKLNEVLLQNNTVLLEKSHFVDQSIRKINNNVDTKTIFNIGKYDDIDTQELLLITDILITDYSSCYFDFVLLDRPIIHYVYDYKYYKDMDRGFYYDIQEVCGGVIVEDFDSLISHLNQELNNTDINKNVRQKLKNFMMADELGESCKKICEQVLI</sequence>
<evidence type="ECO:0000256" key="4">
    <source>
        <dbReference type="ARBA" id="ARBA00022679"/>
    </source>
</evidence>
<organism evidence="7">
    <name type="scientific">Neobacillus citreus</name>
    <dbReference type="NCBI Taxonomy" id="2833578"/>
    <lineage>
        <taxon>Bacteria</taxon>
        <taxon>Bacillati</taxon>
        <taxon>Bacillota</taxon>
        <taxon>Bacilli</taxon>
        <taxon>Bacillales</taxon>
        <taxon>Bacillaceae</taxon>
        <taxon>Neobacillus</taxon>
    </lineage>
</organism>
<evidence type="ECO:0000313" key="7">
    <source>
        <dbReference type="EMBL" id="MBS4188263.1"/>
    </source>
</evidence>
<evidence type="ECO:0000313" key="8">
    <source>
        <dbReference type="EMBL" id="MCH6267007.1"/>
    </source>
</evidence>
<keyword evidence="3" id="KW-1003">Cell membrane</keyword>
<dbReference type="AlphaFoldDB" id="A0A942TAR2"/>
<evidence type="ECO:0000256" key="1">
    <source>
        <dbReference type="ARBA" id="ARBA00004202"/>
    </source>
</evidence>
<evidence type="ECO:0000256" key="5">
    <source>
        <dbReference type="ARBA" id="ARBA00022944"/>
    </source>
</evidence>
<dbReference type="GO" id="GO:0047355">
    <property type="term" value="F:CDP-glycerol glycerophosphotransferase activity"/>
    <property type="evidence" value="ECO:0007669"/>
    <property type="project" value="InterPro"/>
</dbReference>
<keyword evidence="6" id="KW-0472">Membrane</keyword>
<dbReference type="Proteomes" id="UP000677265">
    <property type="component" value="Unassembled WGS sequence"/>
</dbReference>